<proteinExistence type="predicted"/>
<evidence type="ECO:0000313" key="1">
    <source>
        <dbReference type="EMBL" id="KAG7354344.1"/>
    </source>
</evidence>
<name>A0A9K3PR77_9STRA</name>
<comment type="caution">
    <text evidence="1">The sequence shown here is derived from an EMBL/GenBank/DDBJ whole genome shotgun (WGS) entry which is preliminary data.</text>
</comment>
<sequence>MSEKSGEKTLTDCLLSQYRLCAAGIGLGTAYSLRYKKGFVPMVAAGAVGTTADMVYGYLVECAEFRQEQPTDNAATGVRR</sequence>
<gene>
    <name evidence="1" type="ORF">IV203_003700</name>
</gene>
<keyword evidence="2" id="KW-1185">Reference proteome</keyword>
<reference evidence="1" key="2">
    <citation type="submission" date="2021-04" db="EMBL/GenBank/DDBJ databases">
        <authorList>
            <person name="Podell S."/>
        </authorList>
    </citation>
    <scope>NUCLEOTIDE SEQUENCE</scope>
    <source>
        <strain evidence="1">Hildebrandi</strain>
    </source>
</reference>
<dbReference type="EMBL" id="JAGRRH010000016">
    <property type="protein sequence ID" value="KAG7354344.1"/>
    <property type="molecule type" value="Genomic_DNA"/>
</dbReference>
<accession>A0A9K3PR77</accession>
<dbReference type="OrthoDB" id="49854at2759"/>
<dbReference type="AlphaFoldDB" id="A0A9K3PR77"/>
<evidence type="ECO:0000313" key="2">
    <source>
        <dbReference type="Proteomes" id="UP000693970"/>
    </source>
</evidence>
<protein>
    <submittedName>
        <fullName evidence="1">Uncharacterized protein</fullName>
    </submittedName>
</protein>
<reference evidence="1" key="1">
    <citation type="journal article" date="2021" name="Sci. Rep.">
        <title>Diploid genomic architecture of Nitzschia inconspicua, an elite biomass production diatom.</title>
        <authorList>
            <person name="Oliver A."/>
            <person name="Podell S."/>
            <person name="Pinowska A."/>
            <person name="Traller J.C."/>
            <person name="Smith S.R."/>
            <person name="McClure R."/>
            <person name="Beliaev A."/>
            <person name="Bohutskyi P."/>
            <person name="Hill E.A."/>
            <person name="Rabines A."/>
            <person name="Zheng H."/>
            <person name="Allen L.Z."/>
            <person name="Kuo A."/>
            <person name="Grigoriev I.V."/>
            <person name="Allen A.E."/>
            <person name="Hazlebeck D."/>
            <person name="Allen E.E."/>
        </authorList>
    </citation>
    <scope>NUCLEOTIDE SEQUENCE</scope>
    <source>
        <strain evidence="1">Hildebrandi</strain>
    </source>
</reference>
<organism evidence="1 2">
    <name type="scientific">Nitzschia inconspicua</name>
    <dbReference type="NCBI Taxonomy" id="303405"/>
    <lineage>
        <taxon>Eukaryota</taxon>
        <taxon>Sar</taxon>
        <taxon>Stramenopiles</taxon>
        <taxon>Ochrophyta</taxon>
        <taxon>Bacillariophyta</taxon>
        <taxon>Bacillariophyceae</taxon>
        <taxon>Bacillariophycidae</taxon>
        <taxon>Bacillariales</taxon>
        <taxon>Bacillariaceae</taxon>
        <taxon>Nitzschia</taxon>
    </lineage>
</organism>
<dbReference type="Proteomes" id="UP000693970">
    <property type="component" value="Unassembled WGS sequence"/>
</dbReference>